<dbReference type="Gene3D" id="1.10.3730.20">
    <property type="match status" value="1"/>
</dbReference>
<keyword evidence="1" id="KW-0812">Transmembrane</keyword>
<feature type="transmembrane region" description="Helical" evidence="1">
    <location>
        <begin position="6"/>
        <end position="28"/>
    </location>
</feature>
<keyword evidence="1" id="KW-1133">Transmembrane helix</keyword>
<keyword evidence="3" id="KW-1185">Reference proteome</keyword>
<sequence length="106" mass="11216">MSTSMIPFIALGSAGLYSVAMVAMKFWWKIPGLGLGLLIVATLLAGATLELAALRDERLGIIYTGILGAEVVLIAIASFFLFGENFSHREVFGISLVVIGTALAWA</sequence>
<evidence type="ECO:0000313" key="2">
    <source>
        <dbReference type="EMBL" id="SMO77058.1"/>
    </source>
</evidence>
<proteinExistence type="predicted"/>
<feature type="transmembrane region" description="Helical" evidence="1">
    <location>
        <begin position="35"/>
        <end position="54"/>
    </location>
</feature>
<dbReference type="InterPro" id="IPR037185">
    <property type="entry name" value="EmrE-like"/>
</dbReference>
<name>A0A521DZK0_9RHOB</name>
<dbReference type="AlphaFoldDB" id="A0A521DZK0"/>
<dbReference type="Proteomes" id="UP000319555">
    <property type="component" value="Unassembled WGS sequence"/>
</dbReference>
<evidence type="ECO:0000256" key="1">
    <source>
        <dbReference type="SAM" id="Phobius"/>
    </source>
</evidence>
<evidence type="ECO:0000313" key="3">
    <source>
        <dbReference type="Proteomes" id="UP000319555"/>
    </source>
</evidence>
<keyword evidence="1" id="KW-0472">Membrane</keyword>
<dbReference type="RefSeq" id="WP_142638110.1">
    <property type="nucleotide sequence ID" value="NZ_CANLVA010000010.1"/>
</dbReference>
<dbReference type="SUPFAM" id="SSF103481">
    <property type="entry name" value="Multidrug resistance efflux transporter EmrE"/>
    <property type="match status" value="1"/>
</dbReference>
<gene>
    <name evidence="2" type="ORF">SAMN06265380_10892</name>
</gene>
<accession>A0A521DZK0</accession>
<reference evidence="2 3" key="1">
    <citation type="submission" date="2017-05" db="EMBL/GenBank/DDBJ databases">
        <authorList>
            <person name="Varghese N."/>
            <person name="Submissions S."/>
        </authorList>
    </citation>
    <scope>NUCLEOTIDE SEQUENCE [LARGE SCALE GENOMIC DNA]</scope>
    <source>
        <strain evidence="2 3">DSM 28009</strain>
    </source>
</reference>
<feature type="transmembrane region" description="Helical" evidence="1">
    <location>
        <begin position="60"/>
        <end position="82"/>
    </location>
</feature>
<dbReference type="EMBL" id="FXTE01000008">
    <property type="protein sequence ID" value="SMO77058.1"/>
    <property type="molecule type" value="Genomic_DNA"/>
</dbReference>
<organism evidence="2 3">
    <name type="scientific">Ruegeria faecimaris</name>
    <dbReference type="NCBI Taxonomy" id="686389"/>
    <lineage>
        <taxon>Bacteria</taxon>
        <taxon>Pseudomonadati</taxon>
        <taxon>Pseudomonadota</taxon>
        <taxon>Alphaproteobacteria</taxon>
        <taxon>Rhodobacterales</taxon>
        <taxon>Roseobacteraceae</taxon>
        <taxon>Ruegeria</taxon>
    </lineage>
</organism>
<protein>
    <submittedName>
        <fullName evidence="2">Quaternary ammonium compound-resistance protein SugE</fullName>
    </submittedName>
</protein>
<dbReference type="OrthoDB" id="7708701at2"/>